<keyword evidence="6" id="KW-1133">Transmembrane helix</keyword>
<dbReference type="AlphaFoldDB" id="A0A1F6BEH5"/>
<dbReference type="SUPFAM" id="SSF52833">
    <property type="entry name" value="Thioredoxin-like"/>
    <property type="match status" value="1"/>
</dbReference>
<feature type="transmembrane region" description="Helical" evidence="6">
    <location>
        <begin position="6"/>
        <end position="26"/>
    </location>
</feature>
<comment type="caution">
    <text evidence="8">The sequence shown here is derived from an EMBL/GenBank/DDBJ whole genome shotgun (WGS) entry which is preliminary data.</text>
</comment>
<keyword evidence="2" id="KW-0732">Signal</keyword>
<dbReference type="GO" id="GO:0016491">
    <property type="term" value="F:oxidoreductase activity"/>
    <property type="evidence" value="ECO:0007669"/>
    <property type="project" value="UniProtKB-KW"/>
</dbReference>
<dbReference type="EMBL" id="MFKE01000016">
    <property type="protein sequence ID" value="OGG35334.1"/>
    <property type="molecule type" value="Genomic_DNA"/>
</dbReference>
<dbReference type="Pfam" id="PF13462">
    <property type="entry name" value="Thioredoxin_4"/>
    <property type="match status" value="1"/>
</dbReference>
<evidence type="ECO:0000256" key="5">
    <source>
        <dbReference type="ARBA" id="ARBA00023284"/>
    </source>
</evidence>
<keyword evidence="6" id="KW-0472">Membrane</keyword>
<evidence type="ECO:0000256" key="2">
    <source>
        <dbReference type="ARBA" id="ARBA00022729"/>
    </source>
</evidence>
<evidence type="ECO:0000256" key="1">
    <source>
        <dbReference type="ARBA" id="ARBA00005791"/>
    </source>
</evidence>
<accession>A0A1F6BEH5</accession>
<reference evidence="8 9" key="1">
    <citation type="journal article" date="2016" name="Nat. Commun.">
        <title>Thousands of microbial genomes shed light on interconnected biogeochemical processes in an aquifer system.</title>
        <authorList>
            <person name="Anantharaman K."/>
            <person name="Brown C.T."/>
            <person name="Hug L.A."/>
            <person name="Sharon I."/>
            <person name="Castelle C.J."/>
            <person name="Probst A.J."/>
            <person name="Thomas B.C."/>
            <person name="Singh A."/>
            <person name="Wilkins M.J."/>
            <person name="Karaoz U."/>
            <person name="Brodie E.L."/>
            <person name="Williams K.H."/>
            <person name="Hubbard S.S."/>
            <person name="Banfield J.F."/>
        </authorList>
    </citation>
    <scope>NUCLEOTIDE SEQUENCE [LARGE SCALE GENOMIC DNA]</scope>
</reference>
<keyword evidence="3" id="KW-0560">Oxidoreductase</keyword>
<feature type="domain" description="Thioredoxin" evidence="7">
    <location>
        <begin position="48"/>
        <end position="275"/>
    </location>
</feature>
<organism evidence="8 9">
    <name type="scientific">Candidatus Gottesmanbacteria bacterium RIFOXYB1_FULL_47_11</name>
    <dbReference type="NCBI Taxonomy" id="1798401"/>
    <lineage>
        <taxon>Bacteria</taxon>
        <taxon>Candidatus Gottesmaniibacteriota</taxon>
    </lineage>
</organism>
<dbReference type="InterPro" id="IPR012336">
    <property type="entry name" value="Thioredoxin-like_fold"/>
</dbReference>
<evidence type="ECO:0000259" key="7">
    <source>
        <dbReference type="PROSITE" id="PS51352"/>
    </source>
</evidence>
<proteinExistence type="inferred from homology"/>
<sequence>MKKIGLSSGIGQTLLVIALIVAAYFIGNLTAKVQYLQKGAGASAEGTTAQQPAAPTVSLDTIKGLFDKNIIKFGDPKKSKLFLVEVADPSCPFCHIAAGKNPELNNQSPQFKLVADGGTYVAPIVEFKKLLDQGKAAYAYIYTPGHNNGEMAMKALYCAQEKGKFWEAHDLLMSAKGYEIQNGTDASGNPTTGAIVKNDKTKSGDMANFLASAVDSAFMKSCLESDKYDKRLVEDSQIAASIGVSGTPGFFVNTTNFAGAYSFTDMKSAVDAALK</sequence>
<keyword evidence="4" id="KW-1015">Disulfide bond</keyword>
<evidence type="ECO:0000256" key="3">
    <source>
        <dbReference type="ARBA" id="ARBA00023002"/>
    </source>
</evidence>
<dbReference type="Proteomes" id="UP000176186">
    <property type="component" value="Unassembled WGS sequence"/>
</dbReference>
<dbReference type="InterPro" id="IPR036249">
    <property type="entry name" value="Thioredoxin-like_sf"/>
</dbReference>
<evidence type="ECO:0000313" key="9">
    <source>
        <dbReference type="Proteomes" id="UP000176186"/>
    </source>
</evidence>
<protein>
    <recommendedName>
        <fullName evidence="7">Thioredoxin domain-containing protein</fullName>
    </recommendedName>
</protein>
<evidence type="ECO:0000256" key="4">
    <source>
        <dbReference type="ARBA" id="ARBA00023157"/>
    </source>
</evidence>
<comment type="similarity">
    <text evidence="1">Belongs to the thioredoxin family. DsbA subfamily.</text>
</comment>
<dbReference type="PANTHER" id="PTHR13887:SF14">
    <property type="entry name" value="DISULFIDE BOND FORMATION PROTEIN D"/>
    <property type="match status" value="1"/>
</dbReference>
<evidence type="ECO:0000256" key="6">
    <source>
        <dbReference type="SAM" id="Phobius"/>
    </source>
</evidence>
<dbReference type="InterPro" id="IPR013766">
    <property type="entry name" value="Thioredoxin_domain"/>
</dbReference>
<dbReference type="Gene3D" id="3.40.30.10">
    <property type="entry name" value="Glutaredoxin"/>
    <property type="match status" value="1"/>
</dbReference>
<gene>
    <name evidence="8" type="ORF">A2363_02895</name>
</gene>
<evidence type="ECO:0000313" key="8">
    <source>
        <dbReference type="EMBL" id="OGG35334.1"/>
    </source>
</evidence>
<dbReference type="PROSITE" id="PS51352">
    <property type="entry name" value="THIOREDOXIN_2"/>
    <property type="match status" value="1"/>
</dbReference>
<dbReference type="PANTHER" id="PTHR13887">
    <property type="entry name" value="GLUTATHIONE S-TRANSFERASE KAPPA"/>
    <property type="match status" value="1"/>
</dbReference>
<dbReference type="STRING" id="1798401.A2363_02895"/>
<keyword evidence="6" id="KW-0812">Transmembrane</keyword>
<keyword evidence="5" id="KW-0676">Redox-active center</keyword>
<name>A0A1F6BEH5_9BACT</name>